<comment type="similarity">
    <text evidence="2">Belongs to the galactose-3-O-sulfotransferase family.</text>
</comment>
<sequence>MPWKLVLVFGVGCLSLLTMFMLVREHHKHDITNHLLSTAGNSAFKAAGKTGLRQPEELRSSSSADCSPRINFVWIKVHKSGSSTTTPLFQQYAFFHNLTVMMPADGGPILSWPIPPREGLYVKPRTGVYNALYQHSRYNKTWLEARFPPDTAYLAIIREPFSHFKSCFNYYRVSHVLKTKKNQYIPNPLRTFLENPWSFKTEALHYGVRFDKTRNAQAFDLGYPLEKADDLDWARRYIDQLEHDFLLVMVLEHLEESVVLLRRLMCWELQDVIIKLSTRNVRDYPFKHYRPTPTEMHTYRQYSAVDFMMYQHFNQSLWRKIQAQDNDFFEEVRHYKSVRVKVGEFCKIKRRMDKSAQMTIPSTRWNPSYTFDSNLCRRLGTSDRTYRKKIWNQLGYGEKIKVRPRMVYNVRMHHGSMLKQARENSKERARNK</sequence>
<keyword evidence="8 10" id="KW-0472">Membrane</keyword>
<feature type="transmembrane region" description="Helical" evidence="10">
    <location>
        <begin position="6"/>
        <end position="23"/>
    </location>
</feature>
<evidence type="ECO:0000256" key="5">
    <source>
        <dbReference type="ARBA" id="ARBA00022968"/>
    </source>
</evidence>
<name>A0A9J7MLV4_BRAFL</name>
<evidence type="ECO:0000256" key="10">
    <source>
        <dbReference type="SAM" id="Phobius"/>
    </source>
</evidence>
<evidence type="ECO:0000256" key="2">
    <source>
        <dbReference type="ARBA" id="ARBA00008124"/>
    </source>
</evidence>
<dbReference type="KEGG" id="bfo:118412903"/>
<dbReference type="InterPro" id="IPR027417">
    <property type="entry name" value="P-loop_NTPase"/>
</dbReference>
<evidence type="ECO:0000256" key="4">
    <source>
        <dbReference type="ARBA" id="ARBA00022692"/>
    </source>
</evidence>
<dbReference type="InterPro" id="IPR009729">
    <property type="entry name" value="Gal-3-0_sulfotransfrase"/>
</dbReference>
<dbReference type="PANTHER" id="PTHR14647:SF87">
    <property type="entry name" value="PUTATIVE-RELATED"/>
    <property type="match status" value="1"/>
</dbReference>
<keyword evidence="6 10" id="KW-1133">Transmembrane helix</keyword>
<evidence type="ECO:0000256" key="6">
    <source>
        <dbReference type="ARBA" id="ARBA00022989"/>
    </source>
</evidence>
<keyword evidence="3" id="KW-0808">Transferase</keyword>
<dbReference type="Proteomes" id="UP000001554">
    <property type="component" value="Chromosome 4"/>
</dbReference>
<keyword evidence="11" id="KW-1185">Reference proteome</keyword>
<evidence type="ECO:0000256" key="9">
    <source>
        <dbReference type="ARBA" id="ARBA00023180"/>
    </source>
</evidence>
<dbReference type="GO" id="GO:0009247">
    <property type="term" value="P:glycolipid biosynthetic process"/>
    <property type="evidence" value="ECO:0007669"/>
    <property type="project" value="InterPro"/>
</dbReference>
<dbReference type="RefSeq" id="XP_035671856.1">
    <property type="nucleotide sequence ID" value="XM_035815963.1"/>
</dbReference>
<dbReference type="OrthoDB" id="514299at2759"/>
<dbReference type="GO" id="GO:0008146">
    <property type="term" value="F:sulfotransferase activity"/>
    <property type="evidence" value="ECO:0000318"/>
    <property type="project" value="GO_Central"/>
</dbReference>
<reference evidence="11" key="1">
    <citation type="journal article" date="2020" name="Nat. Ecol. Evol.">
        <title>Deeply conserved synteny resolves early events in vertebrate evolution.</title>
        <authorList>
            <person name="Simakov O."/>
            <person name="Marletaz F."/>
            <person name="Yue J.X."/>
            <person name="O'Connell B."/>
            <person name="Jenkins J."/>
            <person name="Brandt A."/>
            <person name="Calef R."/>
            <person name="Tung C.H."/>
            <person name="Huang T.K."/>
            <person name="Schmutz J."/>
            <person name="Satoh N."/>
            <person name="Yu J.K."/>
            <person name="Putnam N.H."/>
            <person name="Green R.E."/>
            <person name="Rokhsar D.S."/>
        </authorList>
    </citation>
    <scope>NUCLEOTIDE SEQUENCE [LARGE SCALE GENOMIC DNA]</scope>
    <source>
        <strain evidence="11">S238N-H82</strain>
    </source>
</reference>
<keyword evidence="5" id="KW-0735">Signal-anchor</keyword>
<dbReference type="Gene3D" id="3.40.50.300">
    <property type="entry name" value="P-loop containing nucleotide triphosphate hydrolases"/>
    <property type="match status" value="1"/>
</dbReference>
<evidence type="ECO:0000256" key="7">
    <source>
        <dbReference type="ARBA" id="ARBA00023034"/>
    </source>
</evidence>
<evidence type="ECO:0000256" key="8">
    <source>
        <dbReference type="ARBA" id="ARBA00023136"/>
    </source>
</evidence>
<keyword evidence="4 10" id="KW-0812">Transmembrane</keyword>
<protein>
    <submittedName>
        <fullName evidence="12">Galactose-3-O-sulfotransferase 2-like</fullName>
    </submittedName>
</protein>
<evidence type="ECO:0000313" key="12">
    <source>
        <dbReference type="RefSeq" id="XP_035671856.1"/>
    </source>
</evidence>
<keyword evidence="9" id="KW-0325">Glycoprotein</keyword>
<organism evidence="11 12">
    <name type="scientific">Branchiostoma floridae</name>
    <name type="common">Florida lancelet</name>
    <name type="synonym">Amphioxus</name>
    <dbReference type="NCBI Taxonomy" id="7739"/>
    <lineage>
        <taxon>Eukaryota</taxon>
        <taxon>Metazoa</taxon>
        <taxon>Chordata</taxon>
        <taxon>Cephalochordata</taxon>
        <taxon>Leptocardii</taxon>
        <taxon>Amphioxiformes</taxon>
        <taxon>Branchiostomatidae</taxon>
        <taxon>Branchiostoma</taxon>
    </lineage>
</organism>
<dbReference type="PANTHER" id="PTHR14647">
    <property type="entry name" value="GALACTOSE-3-O-SULFOTRANSFERASE"/>
    <property type="match status" value="1"/>
</dbReference>
<proteinExistence type="inferred from homology"/>
<reference evidence="12" key="2">
    <citation type="submission" date="2025-08" db="UniProtKB">
        <authorList>
            <consortium name="RefSeq"/>
        </authorList>
    </citation>
    <scope>IDENTIFICATION</scope>
    <source>
        <strain evidence="12">S238N-H82</strain>
        <tissue evidence="12">Testes</tissue>
    </source>
</reference>
<comment type="subcellular location">
    <subcellularLocation>
        <location evidence="1">Golgi apparatus membrane</location>
        <topology evidence="1">Single-pass type II membrane protein</topology>
    </subcellularLocation>
</comment>
<evidence type="ECO:0000256" key="1">
    <source>
        <dbReference type="ARBA" id="ARBA00004323"/>
    </source>
</evidence>
<gene>
    <name evidence="12" type="primary">LOC118412903</name>
</gene>
<keyword evidence="7" id="KW-0333">Golgi apparatus</keyword>
<dbReference type="Pfam" id="PF06990">
    <property type="entry name" value="Gal-3-0_sulfotr"/>
    <property type="match status" value="1"/>
</dbReference>
<evidence type="ECO:0000313" key="11">
    <source>
        <dbReference type="Proteomes" id="UP000001554"/>
    </source>
</evidence>
<dbReference type="OMA" id="RELNIMY"/>
<evidence type="ECO:0000256" key="3">
    <source>
        <dbReference type="ARBA" id="ARBA00022679"/>
    </source>
</evidence>
<dbReference type="GeneID" id="118412903"/>
<dbReference type="GO" id="GO:0000139">
    <property type="term" value="C:Golgi membrane"/>
    <property type="evidence" value="ECO:0007669"/>
    <property type="project" value="UniProtKB-SubCell"/>
</dbReference>
<dbReference type="GO" id="GO:0001733">
    <property type="term" value="F:galactosylceramide sulfotransferase activity"/>
    <property type="evidence" value="ECO:0007669"/>
    <property type="project" value="InterPro"/>
</dbReference>
<accession>A0A9J7MLV4</accession>
<dbReference type="AlphaFoldDB" id="A0A9J7MLV4"/>